<evidence type="ECO:0000313" key="7">
    <source>
        <dbReference type="Proteomes" id="UP001152797"/>
    </source>
</evidence>
<dbReference type="GO" id="GO:0003755">
    <property type="term" value="F:peptidyl-prolyl cis-trans isomerase activity"/>
    <property type="evidence" value="ECO:0007669"/>
    <property type="project" value="UniProtKB-KW"/>
</dbReference>
<dbReference type="SUPFAM" id="SSF54534">
    <property type="entry name" value="FKBP-like"/>
    <property type="match status" value="1"/>
</dbReference>
<dbReference type="SUPFAM" id="SSF82199">
    <property type="entry name" value="SET domain"/>
    <property type="match status" value="1"/>
</dbReference>
<dbReference type="CDD" id="cd10527">
    <property type="entry name" value="SET_LSMT"/>
    <property type="match status" value="1"/>
</dbReference>
<dbReference type="PROSITE" id="PS50280">
    <property type="entry name" value="SET"/>
    <property type="match status" value="1"/>
</dbReference>
<dbReference type="Pfam" id="PF00856">
    <property type="entry name" value="SET"/>
    <property type="match status" value="1"/>
</dbReference>
<dbReference type="AlphaFoldDB" id="A0A9P1C3H4"/>
<name>A0A9P1C3H4_9DINO</name>
<evidence type="ECO:0000259" key="3">
    <source>
        <dbReference type="PROSITE" id="PS50059"/>
    </source>
</evidence>
<organism evidence="5">
    <name type="scientific">Cladocopium goreaui</name>
    <dbReference type="NCBI Taxonomy" id="2562237"/>
    <lineage>
        <taxon>Eukaryota</taxon>
        <taxon>Sar</taxon>
        <taxon>Alveolata</taxon>
        <taxon>Dinophyceae</taxon>
        <taxon>Suessiales</taxon>
        <taxon>Symbiodiniaceae</taxon>
        <taxon>Cladocopium</taxon>
    </lineage>
</organism>
<evidence type="ECO:0000313" key="6">
    <source>
        <dbReference type="EMBL" id="CAL4770720.1"/>
    </source>
</evidence>
<dbReference type="InterPro" id="IPR001179">
    <property type="entry name" value="PPIase_FKBP_dom"/>
</dbReference>
<keyword evidence="2" id="KW-0472">Membrane</keyword>
<dbReference type="InterPro" id="IPR050600">
    <property type="entry name" value="SETD3_SETD6_MTase"/>
</dbReference>
<dbReference type="InterPro" id="IPR046341">
    <property type="entry name" value="SET_dom_sf"/>
</dbReference>
<reference evidence="6 7" key="2">
    <citation type="submission" date="2024-05" db="EMBL/GenBank/DDBJ databases">
        <authorList>
            <person name="Chen Y."/>
            <person name="Shah S."/>
            <person name="Dougan E. K."/>
            <person name="Thang M."/>
            <person name="Chan C."/>
        </authorList>
    </citation>
    <scope>NUCLEOTIDE SEQUENCE [LARGE SCALE GENOMIC DNA]</scope>
</reference>
<comment type="catalytic activity">
    <reaction evidence="1">
        <text>[protein]-peptidylproline (omega=180) = [protein]-peptidylproline (omega=0)</text>
        <dbReference type="Rhea" id="RHEA:16237"/>
        <dbReference type="Rhea" id="RHEA-COMP:10747"/>
        <dbReference type="Rhea" id="RHEA-COMP:10748"/>
        <dbReference type="ChEBI" id="CHEBI:83833"/>
        <dbReference type="ChEBI" id="CHEBI:83834"/>
        <dbReference type="EC" id="5.2.1.8"/>
    </reaction>
</comment>
<dbReference type="PROSITE" id="PS50059">
    <property type="entry name" value="FKBP_PPIASE"/>
    <property type="match status" value="1"/>
</dbReference>
<keyword evidence="1" id="KW-0697">Rotamase</keyword>
<feature type="domain" description="SET" evidence="4">
    <location>
        <begin position="87"/>
        <end position="345"/>
    </location>
</feature>
<keyword evidence="2" id="KW-0812">Transmembrane</keyword>
<proteinExistence type="predicted"/>
<keyword evidence="1 6" id="KW-0413">Isomerase</keyword>
<dbReference type="OrthoDB" id="341421at2759"/>
<dbReference type="InterPro" id="IPR001214">
    <property type="entry name" value="SET_dom"/>
</dbReference>
<dbReference type="EMBL" id="CAMXCT010000800">
    <property type="protein sequence ID" value="CAI3983408.1"/>
    <property type="molecule type" value="Genomic_DNA"/>
</dbReference>
<evidence type="ECO:0000259" key="4">
    <source>
        <dbReference type="PROSITE" id="PS50280"/>
    </source>
</evidence>
<keyword evidence="2" id="KW-1133">Transmembrane helix</keyword>
<dbReference type="EC" id="5.2.1.8" evidence="1"/>
<dbReference type="Gene3D" id="3.10.50.40">
    <property type="match status" value="1"/>
</dbReference>
<accession>A0A9P1C3H4</accession>
<evidence type="ECO:0000256" key="1">
    <source>
        <dbReference type="PROSITE-ProRule" id="PRU00277"/>
    </source>
</evidence>
<dbReference type="EMBL" id="CAMXCT020000800">
    <property type="protein sequence ID" value="CAL1136783.1"/>
    <property type="molecule type" value="Genomic_DNA"/>
</dbReference>
<sequence>MLVAPPSLVPAWAPSTGWVQRPQRHKVVLLSASAAASAAASHRLCSQRVHRRQKCHRRIPQRAEGKTDEVKERFMDWMRASSITTSPKLDILPDSEGEGRCVVCTKDLEKGEVLVRLPAAAAVSVTMDDSKPSGALEGWWMRHPRSSIRLAAQLVSQRESFGPYIEMLYPLDQIYAPWLWPEKDLKFLPQRLADSALARKKALEKAHEDLEREGLSAMIPRDLFLRAHHAAASRAFSGEGEVPASRSAALAVGGLSILAAGAAAAVGVASVDVAATAGAAVVAATSVVVATSPSPNVLSLLPMVDQVNHRSGAPPDLQFDPTSRIWELRATRSYKPGEEIVFSYGDKDSDALLLQHGFVEEDNRADLLRLTIPEVGTCGLSAEVKAEMEKAGIQELCFDGSLEQLEELASRSAALAPNLSASGRGAALMRLRRGLGVSVFGVIGTLLAAPTLFIPQFSRPGLIARAANKLETKEPEQRVDPRFIAPPDVFKYRGPNPKVRRNRRPSGVATEQLQAPKKGAKVPSKGSKVYLRHIGWTVADGEMFDSSLLRGQGAEVYEMSEVLSSWRGALLEMREGEKTRIWVPASRPSELEWGKLSERGQYPWVFEIELVKVEDSIPWYVFAVLLSPILIGELYIKITGKTPGEALNEYLYGDILKDL</sequence>
<dbReference type="PANTHER" id="PTHR13271">
    <property type="entry name" value="UNCHARACTERIZED PUTATIVE METHYLTRANSFERASE"/>
    <property type="match status" value="1"/>
</dbReference>
<dbReference type="Pfam" id="PF00254">
    <property type="entry name" value="FKBP_C"/>
    <property type="match status" value="1"/>
</dbReference>
<keyword evidence="7" id="KW-1185">Reference proteome</keyword>
<reference evidence="5" key="1">
    <citation type="submission" date="2022-10" db="EMBL/GenBank/DDBJ databases">
        <authorList>
            <person name="Chen Y."/>
            <person name="Dougan E. K."/>
            <person name="Chan C."/>
            <person name="Rhodes N."/>
            <person name="Thang M."/>
        </authorList>
    </citation>
    <scope>NUCLEOTIDE SEQUENCE</scope>
</reference>
<protein>
    <recommendedName>
        <fullName evidence="1">peptidylprolyl isomerase</fullName>
        <ecNumber evidence="1">5.2.1.8</ecNumber>
    </recommendedName>
</protein>
<comment type="caution">
    <text evidence="5">The sequence shown here is derived from an EMBL/GenBank/DDBJ whole genome shotgun (WGS) entry which is preliminary data.</text>
</comment>
<evidence type="ECO:0000313" key="5">
    <source>
        <dbReference type="EMBL" id="CAI3983408.1"/>
    </source>
</evidence>
<evidence type="ECO:0000256" key="2">
    <source>
        <dbReference type="SAM" id="Phobius"/>
    </source>
</evidence>
<dbReference type="EMBL" id="CAMXCT030000800">
    <property type="protein sequence ID" value="CAL4770720.1"/>
    <property type="molecule type" value="Genomic_DNA"/>
</dbReference>
<dbReference type="InterPro" id="IPR046357">
    <property type="entry name" value="PPIase_dom_sf"/>
</dbReference>
<dbReference type="Proteomes" id="UP001152797">
    <property type="component" value="Unassembled WGS sequence"/>
</dbReference>
<dbReference type="GO" id="GO:0016279">
    <property type="term" value="F:protein-lysine N-methyltransferase activity"/>
    <property type="evidence" value="ECO:0007669"/>
    <property type="project" value="TreeGrafter"/>
</dbReference>
<dbReference type="Gene3D" id="3.90.1410.10">
    <property type="entry name" value="set domain protein methyltransferase, domain 1"/>
    <property type="match status" value="1"/>
</dbReference>
<feature type="domain" description="PPIase FKBP-type" evidence="3">
    <location>
        <begin position="526"/>
        <end position="614"/>
    </location>
</feature>
<feature type="transmembrane region" description="Helical" evidence="2">
    <location>
        <begin position="434"/>
        <end position="454"/>
    </location>
</feature>
<gene>
    <name evidence="5" type="ORF">C1SCF055_LOCUS11023</name>
</gene>